<dbReference type="AlphaFoldDB" id="A0A498K3B1"/>
<evidence type="ECO:0000313" key="3">
    <source>
        <dbReference type="EMBL" id="RXI02679.1"/>
    </source>
</evidence>
<feature type="compositionally biased region" description="Polar residues" evidence="1">
    <location>
        <begin position="112"/>
        <end position="124"/>
    </location>
</feature>
<feature type="region of interest" description="Disordered" evidence="1">
    <location>
        <begin position="47"/>
        <end position="124"/>
    </location>
</feature>
<dbReference type="Proteomes" id="UP000290289">
    <property type="component" value="Chromosome 3"/>
</dbReference>
<feature type="signal peptide" evidence="2">
    <location>
        <begin position="1"/>
        <end position="27"/>
    </location>
</feature>
<dbReference type="EMBL" id="RDQH01000329">
    <property type="protein sequence ID" value="RXI02679.1"/>
    <property type="molecule type" value="Genomic_DNA"/>
</dbReference>
<name>A0A498K3B1_MALDO</name>
<sequence length="124" mass="13460">MASTSQRTLILLITLLALSLFAISATASRPCKTFFFSSYSFSLRHLPPPLPPPTSSPSSPKSASSTPSTSTMPIQNTSLSHTTTTTTTTARSDFKRHRSFPSSEWLLRRRPTTSTPCAIAPRTS</sequence>
<accession>A0A498K3B1</accession>
<comment type="caution">
    <text evidence="3">The sequence shown here is derived from an EMBL/GenBank/DDBJ whole genome shotgun (WGS) entry which is preliminary data.</text>
</comment>
<proteinExistence type="predicted"/>
<dbReference type="STRING" id="3750.A0A498K3B1"/>
<protein>
    <submittedName>
        <fullName evidence="3">Uncharacterized protein</fullName>
    </submittedName>
</protein>
<evidence type="ECO:0000256" key="1">
    <source>
        <dbReference type="SAM" id="MobiDB-lite"/>
    </source>
</evidence>
<keyword evidence="4" id="KW-1185">Reference proteome</keyword>
<keyword evidence="2" id="KW-0732">Signal</keyword>
<evidence type="ECO:0000313" key="4">
    <source>
        <dbReference type="Proteomes" id="UP000290289"/>
    </source>
</evidence>
<organism evidence="3 4">
    <name type="scientific">Malus domestica</name>
    <name type="common">Apple</name>
    <name type="synonym">Pyrus malus</name>
    <dbReference type="NCBI Taxonomy" id="3750"/>
    <lineage>
        <taxon>Eukaryota</taxon>
        <taxon>Viridiplantae</taxon>
        <taxon>Streptophyta</taxon>
        <taxon>Embryophyta</taxon>
        <taxon>Tracheophyta</taxon>
        <taxon>Spermatophyta</taxon>
        <taxon>Magnoliopsida</taxon>
        <taxon>eudicotyledons</taxon>
        <taxon>Gunneridae</taxon>
        <taxon>Pentapetalae</taxon>
        <taxon>rosids</taxon>
        <taxon>fabids</taxon>
        <taxon>Rosales</taxon>
        <taxon>Rosaceae</taxon>
        <taxon>Amygdaloideae</taxon>
        <taxon>Maleae</taxon>
        <taxon>Malus</taxon>
    </lineage>
</organism>
<feature type="compositionally biased region" description="Polar residues" evidence="1">
    <location>
        <begin position="72"/>
        <end position="81"/>
    </location>
</feature>
<feature type="compositionally biased region" description="Low complexity" evidence="1">
    <location>
        <begin position="56"/>
        <end position="71"/>
    </location>
</feature>
<gene>
    <name evidence="3" type="ORF">DVH24_002757</name>
</gene>
<evidence type="ECO:0000256" key="2">
    <source>
        <dbReference type="SAM" id="SignalP"/>
    </source>
</evidence>
<reference evidence="3 4" key="1">
    <citation type="submission" date="2018-10" db="EMBL/GenBank/DDBJ databases">
        <title>A high-quality apple genome assembly.</title>
        <authorList>
            <person name="Hu J."/>
        </authorList>
    </citation>
    <scope>NUCLEOTIDE SEQUENCE [LARGE SCALE GENOMIC DNA]</scope>
    <source>
        <strain evidence="4">cv. HFTH1</strain>
        <tissue evidence="3">Young leaf</tissue>
    </source>
</reference>
<feature type="chain" id="PRO_5019757272" evidence="2">
    <location>
        <begin position="28"/>
        <end position="124"/>
    </location>
</feature>